<gene>
    <name evidence="1" type="ORF">E2B99_08845</name>
</gene>
<dbReference type="EMBL" id="SNTY01000033">
    <property type="protein sequence ID" value="TEU25862.1"/>
    <property type="molecule type" value="Genomic_DNA"/>
</dbReference>
<organism evidence="1 2">
    <name type="scientific">Alkanindiges illinoisensis</name>
    <dbReference type="NCBI Taxonomy" id="197183"/>
    <lineage>
        <taxon>Bacteria</taxon>
        <taxon>Pseudomonadati</taxon>
        <taxon>Pseudomonadota</taxon>
        <taxon>Gammaproteobacteria</taxon>
        <taxon>Moraxellales</taxon>
        <taxon>Moraxellaceae</taxon>
        <taxon>Alkanindiges</taxon>
    </lineage>
</organism>
<dbReference type="Proteomes" id="UP000297834">
    <property type="component" value="Unassembled WGS sequence"/>
</dbReference>
<sequence>MPMPKDQKFDTELLDTQMQEPVITSDQNMLGVPGVLVEFDPDEADAWGAVASDPREVASAWEDAIADSGEQP</sequence>
<protein>
    <recommendedName>
        <fullName evidence="3">Conjugal transfer protein TraD</fullName>
    </recommendedName>
</protein>
<evidence type="ECO:0000313" key="1">
    <source>
        <dbReference type="EMBL" id="TEU25862.1"/>
    </source>
</evidence>
<name>A0A4Y7XBE8_9GAMM</name>
<proteinExistence type="predicted"/>
<accession>A0A4Y7XBE8</accession>
<comment type="caution">
    <text evidence="1">The sequence shown here is derived from an EMBL/GenBank/DDBJ whole genome shotgun (WGS) entry which is preliminary data.</text>
</comment>
<dbReference type="STRING" id="1120977.GCA_000619845_02864"/>
<evidence type="ECO:0008006" key="3">
    <source>
        <dbReference type="Google" id="ProtNLM"/>
    </source>
</evidence>
<dbReference type="AlphaFoldDB" id="A0A4Y7XBE8"/>
<evidence type="ECO:0000313" key="2">
    <source>
        <dbReference type="Proteomes" id="UP000297834"/>
    </source>
</evidence>
<dbReference type="OrthoDB" id="9845176at2"/>
<reference evidence="1 2" key="1">
    <citation type="submission" date="2019-03" db="EMBL/GenBank/DDBJ databases">
        <title>Alkanindiges illinoisensis: a potential pathogenic isolated from ascites of a gastric cancer patient with abdominal metastasis.</title>
        <authorList>
            <person name="Hu X."/>
            <person name="Yang B."/>
            <person name="Yan X."/>
            <person name="Lin L."/>
            <person name="Zhao H."/>
            <person name="Zhou F."/>
            <person name="Su B."/>
            <person name="Chen J."/>
            <person name="Rui Y."/>
            <person name="Wang Q."/>
            <person name="Zheng L."/>
        </authorList>
    </citation>
    <scope>NUCLEOTIDE SEQUENCE [LARGE SCALE GENOMIC DNA]</scope>
    <source>
        <strain evidence="1 2">NFYY 23406</strain>
    </source>
</reference>
<keyword evidence="2" id="KW-1185">Reference proteome</keyword>
<dbReference type="RefSeq" id="WP_026471961.1">
    <property type="nucleotide sequence ID" value="NZ_SNTY01000033.1"/>
</dbReference>